<sequence length="157" mass="17668">MNKTSDILEGLDFIKSRLETISTANGYNHSPNIKRGWLEFIFSNKNRHREPIAFPVIAYRPKTSAPQNATAGNESLIDVVTVHIDGAVSVKDSEDSVTDLLNLLKDVRRSLVFDPENQRLKISDLTIQDCPFDTPESGDDYAFFSQAISFRVTEQYA</sequence>
<proteinExistence type="predicted"/>
<keyword evidence="2" id="KW-1185">Reference proteome</keyword>
<protein>
    <submittedName>
        <fullName evidence="1">Uncharacterized protein</fullName>
    </submittedName>
</protein>
<dbReference type="Proteomes" id="UP000236745">
    <property type="component" value="Unassembled WGS sequence"/>
</dbReference>
<dbReference type="RefSeq" id="WP_104002327.1">
    <property type="nucleotide sequence ID" value="NZ_FNVQ01000001.1"/>
</dbReference>
<accession>A0A1H5XLQ5</accession>
<gene>
    <name evidence="1" type="ORF">SAMN05444390_1011420</name>
</gene>
<dbReference type="AlphaFoldDB" id="A0A1H5XLQ5"/>
<dbReference type="EMBL" id="FNVQ01000001">
    <property type="protein sequence ID" value="SEG12307.1"/>
    <property type="molecule type" value="Genomic_DNA"/>
</dbReference>
<name>A0A1H5XLQ5_9GAMM</name>
<reference evidence="1 2" key="1">
    <citation type="submission" date="2016-10" db="EMBL/GenBank/DDBJ databases">
        <authorList>
            <person name="de Groot N.N."/>
        </authorList>
    </citation>
    <scope>NUCLEOTIDE SEQUENCE [LARGE SCALE GENOMIC DNA]</scope>
    <source>
        <strain evidence="1 2">DSM 22012</strain>
    </source>
</reference>
<organism evidence="1 2">
    <name type="scientific">Marinobacterium lutimaris</name>
    <dbReference type="NCBI Taxonomy" id="568106"/>
    <lineage>
        <taxon>Bacteria</taxon>
        <taxon>Pseudomonadati</taxon>
        <taxon>Pseudomonadota</taxon>
        <taxon>Gammaproteobacteria</taxon>
        <taxon>Oceanospirillales</taxon>
        <taxon>Oceanospirillaceae</taxon>
        <taxon>Marinobacterium</taxon>
    </lineage>
</organism>
<evidence type="ECO:0000313" key="2">
    <source>
        <dbReference type="Proteomes" id="UP000236745"/>
    </source>
</evidence>
<evidence type="ECO:0000313" key="1">
    <source>
        <dbReference type="EMBL" id="SEG12307.1"/>
    </source>
</evidence>
<dbReference type="OrthoDB" id="6089209at2"/>